<evidence type="ECO:0000313" key="5">
    <source>
        <dbReference type="Proteomes" id="UP000008680"/>
    </source>
</evidence>
<dbReference type="AlphaFoldDB" id="D3E444"/>
<keyword evidence="3" id="KW-0460">Magnesium</keyword>
<dbReference type="GO" id="GO:0016787">
    <property type="term" value="F:hydrolase activity"/>
    <property type="evidence" value="ECO:0007669"/>
    <property type="project" value="UniProtKB-KW"/>
</dbReference>
<comment type="cofactor">
    <cofactor evidence="3">
        <name>Mg(2+)</name>
        <dbReference type="ChEBI" id="CHEBI:18420"/>
    </cofactor>
    <text evidence="3">Binds 2 magnesium ions per subunit.</text>
</comment>
<dbReference type="PANTHER" id="PTHR16222:SF24">
    <property type="entry name" value="ADP-RIBOSYLHYDROLASE ARH3"/>
    <property type="match status" value="1"/>
</dbReference>
<feature type="binding site" evidence="3">
    <location>
        <position position="53"/>
    </location>
    <ligand>
        <name>Mg(2+)</name>
        <dbReference type="ChEBI" id="CHEBI:18420"/>
        <label>1</label>
    </ligand>
</feature>
<dbReference type="Proteomes" id="UP000008680">
    <property type="component" value="Chromosome"/>
</dbReference>
<feature type="binding site" evidence="3">
    <location>
        <position position="298"/>
    </location>
    <ligand>
        <name>Mg(2+)</name>
        <dbReference type="ChEBI" id="CHEBI:18420"/>
        <label>1</label>
    </ligand>
</feature>
<gene>
    <name evidence="4" type="ordered locus">mru_1455</name>
</gene>
<dbReference type="InterPro" id="IPR005502">
    <property type="entry name" value="Ribosyl_crysJ1"/>
</dbReference>
<feature type="binding site" evidence="3">
    <location>
        <position position="296"/>
    </location>
    <ligand>
        <name>Mg(2+)</name>
        <dbReference type="ChEBI" id="CHEBI:18420"/>
        <label>1</label>
    </ligand>
</feature>
<dbReference type="STRING" id="634498.mru_1455"/>
<proteinExistence type="inferred from homology"/>
<dbReference type="GO" id="GO:0046872">
    <property type="term" value="F:metal ion binding"/>
    <property type="evidence" value="ECO:0007669"/>
    <property type="project" value="UniProtKB-KW"/>
</dbReference>
<dbReference type="PATRIC" id="fig|634498.28.peg.1459"/>
<keyword evidence="3" id="KW-0479">Metal-binding</keyword>
<name>D3E444_METRM</name>
<organism evidence="4 5">
    <name type="scientific">Methanobrevibacter ruminantium (strain ATCC 35063 / DSM 1093 / JCM 13430 / OCM 146 / M1)</name>
    <name type="common">Methanobacterium ruminantium</name>
    <dbReference type="NCBI Taxonomy" id="634498"/>
    <lineage>
        <taxon>Archaea</taxon>
        <taxon>Methanobacteriati</taxon>
        <taxon>Methanobacteriota</taxon>
        <taxon>Methanomada group</taxon>
        <taxon>Methanobacteria</taxon>
        <taxon>Methanobacteriales</taxon>
        <taxon>Methanobacteriaceae</taxon>
        <taxon>Methanobrevibacter</taxon>
    </lineage>
</organism>
<evidence type="ECO:0000313" key="4">
    <source>
        <dbReference type="EMBL" id="ADC47305.1"/>
    </source>
</evidence>
<dbReference type="eggNOG" id="arCOG04448">
    <property type="taxonomic scope" value="Archaea"/>
</dbReference>
<dbReference type="EMBL" id="CP001719">
    <property type="protein sequence ID" value="ADC47305.1"/>
    <property type="molecule type" value="Genomic_DNA"/>
</dbReference>
<dbReference type="InterPro" id="IPR036705">
    <property type="entry name" value="Ribosyl_crysJ1_sf"/>
</dbReference>
<keyword evidence="5" id="KW-1185">Reference proteome</keyword>
<reference evidence="4 5" key="1">
    <citation type="journal article" date="2010" name="PLoS ONE">
        <title>The genome sequence of the rumen methanogen Methanobrevibacter ruminantium reveals new possibilities for controlling ruminant methane emissions.</title>
        <authorList>
            <person name="Leahy S.C."/>
            <person name="Kelly W.J."/>
            <person name="Altermann E."/>
            <person name="Ronimus R.S."/>
            <person name="Yeoman C.J."/>
            <person name="Pacheco D.M."/>
            <person name="Li D."/>
            <person name="Kong Z."/>
            <person name="McTavish S."/>
            <person name="Sang C."/>
            <person name="Lambie S.C."/>
            <person name="Janssen P.H."/>
            <person name="Dey D."/>
            <person name="Attwood G.T."/>
        </authorList>
    </citation>
    <scope>NUCLEOTIDE SEQUENCE [LARGE SCALE GENOMIC DNA]</scope>
    <source>
        <strain evidence="5">ATCC 35063 / DSM 1093 / JCM 13430 / OCM 146 / M1</strain>
    </source>
</reference>
<dbReference type="Pfam" id="PF03747">
    <property type="entry name" value="ADP_ribosyl_GH"/>
    <property type="match status" value="1"/>
</dbReference>
<sequence>MDYSIKSGIFGLVVADALGVPYEFKDKHYCDMNPMTDMIGHGTYNQEAGTWSDDSSIALATLDGLTDYEFGEDDVEGMRIKNFAEIIDYDSIAHKFADWLINKKYTPHGDVFDVGNTTSHAIYSFYAGKVDALHASGAGKKDAGNGSLMRILPVSFLIYFLSLKYDFDEEGEMEAIHNLSSITHRTLRCQMACGIYIKIAIELLKNYFDSEDDSNLLELVNNGINSAKEYYETKEEFAHELSIYEDVFSLEIQDFDRDDIKGSGYVVEALKAALWCLLNNDDYKDTALAAVNLGHDTDTTAAIAGGLAGIYYGYDNIPSNWLDKIAKSDYIGELCNNLSDYLFEILED</sequence>
<accession>D3E444</accession>
<feature type="binding site" evidence="3">
    <location>
        <position position="54"/>
    </location>
    <ligand>
        <name>Mg(2+)</name>
        <dbReference type="ChEBI" id="CHEBI:18420"/>
        <label>1</label>
    </ligand>
</feature>
<dbReference type="Gene3D" id="1.10.4080.10">
    <property type="entry name" value="ADP-ribosylation/Crystallin J1"/>
    <property type="match status" value="1"/>
</dbReference>
<dbReference type="InterPro" id="IPR050792">
    <property type="entry name" value="ADP-ribosylglycohydrolase"/>
</dbReference>
<evidence type="ECO:0000256" key="1">
    <source>
        <dbReference type="ARBA" id="ARBA00010702"/>
    </source>
</evidence>
<dbReference type="HOGENOM" id="CLU_024566_8_1_2"/>
<dbReference type="KEGG" id="mru:mru_1455"/>
<dbReference type="PANTHER" id="PTHR16222">
    <property type="entry name" value="ADP-RIBOSYLGLYCOHYDROLASE"/>
    <property type="match status" value="1"/>
</dbReference>
<feature type="binding site" evidence="3">
    <location>
        <position position="52"/>
    </location>
    <ligand>
        <name>Mg(2+)</name>
        <dbReference type="ChEBI" id="CHEBI:18420"/>
        <label>1</label>
    </ligand>
</feature>
<protein>
    <submittedName>
        <fullName evidence="4">ADP-ribosylglycohydrolase family protein</fullName>
    </submittedName>
</protein>
<evidence type="ECO:0000256" key="3">
    <source>
        <dbReference type="PIRSR" id="PIRSR605502-1"/>
    </source>
</evidence>
<comment type="similarity">
    <text evidence="1">Belongs to the ADP-ribosylglycohydrolase family.</text>
</comment>
<feature type="binding site" evidence="3">
    <location>
        <position position="299"/>
    </location>
    <ligand>
        <name>Mg(2+)</name>
        <dbReference type="ChEBI" id="CHEBI:18420"/>
        <label>1</label>
    </ligand>
</feature>
<dbReference type="SUPFAM" id="SSF101478">
    <property type="entry name" value="ADP-ribosylglycohydrolase"/>
    <property type="match status" value="1"/>
</dbReference>
<evidence type="ECO:0000256" key="2">
    <source>
        <dbReference type="ARBA" id="ARBA00022801"/>
    </source>
</evidence>
<keyword evidence="2" id="KW-0378">Hydrolase</keyword>